<dbReference type="EMBL" id="JAMFMB010000036">
    <property type="protein sequence ID" value="MCL6285754.1"/>
    <property type="molecule type" value="Genomic_DNA"/>
</dbReference>
<evidence type="ECO:0000313" key="3">
    <source>
        <dbReference type="EMBL" id="MCL6285754.1"/>
    </source>
</evidence>
<dbReference type="Proteomes" id="UP001203880">
    <property type="component" value="Unassembled WGS sequence"/>
</dbReference>
<evidence type="ECO:0000259" key="2">
    <source>
        <dbReference type="Pfam" id="PF13395"/>
    </source>
</evidence>
<comment type="caution">
    <text evidence="3">The sequence shown here is derived from an EMBL/GenBank/DDBJ whole genome shotgun (WGS) entry which is preliminary data.</text>
</comment>
<sequence>MPIKKSDIEHVWGKAAPVRGKNPNQYRRDSKGNVIYKAAYGRNSPMGWQVDHIKPSSKGGSDSRRNLQALQTAANRRKSDKMPAKSKRRSFW</sequence>
<protein>
    <submittedName>
        <fullName evidence="3">HNH endonuclease</fullName>
    </submittedName>
</protein>
<dbReference type="CDD" id="cd00085">
    <property type="entry name" value="HNHc"/>
    <property type="match status" value="1"/>
</dbReference>
<reference evidence="3" key="1">
    <citation type="submission" date="2022-05" db="EMBL/GenBank/DDBJ databases">
        <authorList>
            <person name="Park J.-S."/>
        </authorList>
    </citation>
    <scope>NUCLEOTIDE SEQUENCE</scope>
    <source>
        <strain evidence="3">2012CJ41-6</strain>
    </source>
</reference>
<evidence type="ECO:0000313" key="4">
    <source>
        <dbReference type="Proteomes" id="UP001203880"/>
    </source>
</evidence>
<evidence type="ECO:0000256" key="1">
    <source>
        <dbReference type="SAM" id="MobiDB-lite"/>
    </source>
</evidence>
<keyword evidence="3" id="KW-0540">Nuclease</keyword>
<feature type="domain" description="HNH nuclease" evidence="2">
    <location>
        <begin position="49"/>
        <end position="83"/>
    </location>
</feature>
<feature type="region of interest" description="Disordered" evidence="1">
    <location>
        <begin position="47"/>
        <end position="92"/>
    </location>
</feature>
<accession>A0ABT0QA22</accession>
<keyword evidence="4" id="KW-1185">Reference proteome</keyword>
<dbReference type="PANTHER" id="PTHR33427">
    <property type="entry name" value="HNH ENDONUCLEASE"/>
    <property type="match status" value="1"/>
</dbReference>
<keyword evidence="3" id="KW-0378">Hydrolase</keyword>
<name>A0ABT0QA22_9RHOB</name>
<dbReference type="Pfam" id="PF13395">
    <property type="entry name" value="HNH_4"/>
    <property type="match status" value="1"/>
</dbReference>
<dbReference type="GO" id="GO:0004519">
    <property type="term" value="F:endonuclease activity"/>
    <property type="evidence" value="ECO:0007669"/>
    <property type="project" value="UniProtKB-KW"/>
</dbReference>
<proteinExistence type="predicted"/>
<dbReference type="RefSeq" id="WP_249712859.1">
    <property type="nucleotide sequence ID" value="NZ_JAMFMB010000036.1"/>
</dbReference>
<dbReference type="PANTHER" id="PTHR33427:SF1">
    <property type="entry name" value="F6A14.21 PROTEIN"/>
    <property type="match status" value="1"/>
</dbReference>
<gene>
    <name evidence="3" type="ORF">M3P21_19695</name>
</gene>
<feature type="compositionally biased region" description="Basic residues" evidence="1">
    <location>
        <begin position="75"/>
        <end position="92"/>
    </location>
</feature>
<dbReference type="Gene3D" id="1.10.30.50">
    <property type="match status" value="1"/>
</dbReference>
<dbReference type="InterPro" id="IPR003615">
    <property type="entry name" value="HNH_nuc"/>
</dbReference>
<organism evidence="3 4">
    <name type="scientific">Ruegeria spongiae</name>
    <dbReference type="NCBI Taxonomy" id="2942209"/>
    <lineage>
        <taxon>Bacteria</taxon>
        <taxon>Pseudomonadati</taxon>
        <taxon>Pseudomonadota</taxon>
        <taxon>Alphaproteobacteria</taxon>
        <taxon>Rhodobacterales</taxon>
        <taxon>Roseobacteraceae</taxon>
        <taxon>Ruegeria</taxon>
    </lineage>
</organism>
<keyword evidence="3" id="KW-0255">Endonuclease</keyword>